<proteinExistence type="predicted"/>
<dbReference type="NCBIfam" id="NF038133">
    <property type="entry name" value="choice_anch_L"/>
    <property type="match status" value="1"/>
</dbReference>
<sequence>MKLPFRKAISWLVAASMMAGMSLSAAPTMADELDRGEIPPYEGGLNEDEAGLLDPLTGEGELAEVDLATPVPEGDAEAEFSVLNIVVPGSATKEQLAMAIVGPLIDHDPGRLADVEYEGSKKAASSGTFTGGGGIINIEQGAVLTTGKAVDVGAAPNKTWSFDSGSGADPLLSLMLLQHTTNRSVLEFRFRPVRSGTISFNYVFGSDEFEVKNPGNRRNDGFYFLFDEWLKLDAVDNIATLPGDKTVSVYNLQNSGLLINNPPGPDEKKIAVNGFSQVLTTKEVQVQKDKWYNIRIGIADAWDAEYDSAVFIGPGSYKDTEGPKWPKGAALDVVEQCGIVTLTWPEANDSSPPVEYAVQVNGAEQGRTQERTFTLSLAPGAYRFAVVPSDAQGNQGSALSKDHTVTFTPGSGGGISWLTPAAVANGESFHIQFMHGGCAGGEFDKTVAVKVRDTNDNNKLLAGFVYNQSITFDEATKVYSQLFDTSRFNVKDTVIRIFVYFGNKLRGTWDVIVGAE</sequence>
<keyword evidence="4" id="KW-1185">Reference proteome</keyword>
<accession>A0ABS4JQC6</accession>
<feature type="region of interest" description="Disordered" evidence="1">
    <location>
        <begin position="34"/>
        <end position="54"/>
    </location>
</feature>
<gene>
    <name evidence="3" type="ORF">J2Z79_000555</name>
</gene>
<feature type="signal peptide" evidence="2">
    <location>
        <begin position="1"/>
        <end position="25"/>
    </location>
</feature>
<organism evidence="3 4">
    <name type="scientific">Symbiobacterium terraclitae</name>
    <dbReference type="NCBI Taxonomy" id="557451"/>
    <lineage>
        <taxon>Bacteria</taxon>
        <taxon>Bacillati</taxon>
        <taxon>Bacillota</taxon>
        <taxon>Clostridia</taxon>
        <taxon>Eubacteriales</taxon>
        <taxon>Symbiobacteriaceae</taxon>
        <taxon>Symbiobacterium</taxon>
    </lineage>
</organism>
<name>A0ABS4JQC6_9FIRM</name>
<evidence type="ECO:0000256" key="1">
    <source>
        <dbReference type="SAM" id="MobiDB-lite"/>
    </source>
</evidence>
<comment type="caution">
    <text evidence="3">The sequence shown here is derived from an EMBL/GenBank/DDBJ whole genome shotgun (WGS) entry which is preliminary data.</text>
</comment>
<dbReference type="EMBL" id="JAGGLG010000003">
    <property type="protein sequence ID" value="MBP2017181.1"/>
    <property type="molecule type" value="Genomic_DNA"/>
</dbReference>
<reference evidence="3 4" key="1">
    <citation type="submission" date="2021-03" db="EMBL/GenBank/DDBJ databases">
        <title>Genomic Encyclopedia of Type Strains, Phase IV (KMG-IV): sequencing the most valuable type-strain genomes for metagenomic binning, comparative biology and taxonomic classification.</title>
        <authorList>
            <person name="Goeker M."/>
        </authorList>
    </citation>
    <scope>NUCLEOTIDE SEQUENCE [LARGE SCALE GENOMIC DNA]</scope>
    <source>
        <strain evidence="3 4">DSM 27138</strain>
    </source>
</reference>
<keyword evidence="2" id="KW-0732">Signal</keyword>
<protein>
    <submittedName>
        <fullName evidence="3">Uncharacterized protein</fullName>
    </submittedName>
</protein>
<evidence type="ECO:0000256" key="2">
    <source>
        <dbReference type="SAM" id="SignalP"/>
    </source>
</evidence>
<dbReference type="InterPro" id="IPR049804">
    <property type="entry name" value="Choice_anch_L"/>
</dbReference>
<dbReference type="Proteomes" id="UP001519289">
    <property type="component" value="Unassembled WGS sequence"/>
</dbReference>
<evidence type="ECO:0000313" key="4">
    <source>
        <dbReference type="Proteomes" id="UP001519289"/>
    </source>
</evidence>
<feature type="chain" id="PRO_5046858204" evidence="2">
    <location>
        <begin position="26"/>
        <end position="516"/>
    </location>
</feature>
<dbReference type="RefSeq" id="WP_209465330.1">
    <property type="nucleotide sequence ID" value="NZ_JAGGLG010000003.1"/>
</dbReference>
<evidence type="ECO:0000313" key="3">
    <source>
        <dbReference type="EMBL" id="MBP2017181.1"/>
    </source>
</evidence>